<accession>A0A1I5NA33</accession>
<dbReference type="STRING" id="306540.SAMN05421839_10861"/>
<evidence type="ECO:0000313" key="3">
    <source>
        <dbReference type="Proteomes" id="UP000242243"/>
    </source>
</evidence>
<reference evidence="1 4" key="2">
    <citation type="submission" date="2019-07" db="EMBL/GenBank/DDBJ databases">
        <title>Whole genome shotgun sequence of Halolactibacillus halophilus NBRC 100868.</title>
        <authorList>
            <person name="Hosoyama A."/>
            <person name="Uohara A."/>
            <person name="Ohji S."/>
            <person name="Ichikawa N."/>
        </authorList>
    </citation>
    <scope>NUCLEOTIDE SEQUENCE [LARGE SCALE GENOMIC DNA]</scope>
    <source>
        <strain evidence="1 4">NBRC 100868</strain>
    </source>
</reference>
<proteinExistence type="predicted"/>
<evidence type="ECO:0008006" key="5">
    <source>
        <dbReference type="Google" id="ProtNLM"/>
    </source>
</evidence>
<dbReference type="Pfam" id="PF13170">
    <property type="entry name" value="DUF4003"/>
    <property type="match status" value="1"/>
</dbReference>
<evidence type="ECO:0000313" key="2">
    <source>
        <dbReference type="EMBL" id="SFP18735.1"/>
    </source>
</evidence>
<organism evidence="2 3">
    <name type="scientific">Halolactibacillus halophilus</name>
    <dbReference type="NCBI Taxonomy" id="306540"/>
    <lineage>
        <taxon>Bacteria</taxon>
        <taxon>Bacillati</taxon>
        <taxon>Bacillota</taxon>
        <taxon>Bacilli</taxon>
        <taxon>Bacillales</taxon>
        <taxon>Bacillaceae</taxon>
        <taxon>Halolactibacillus</taxon>
    </lineage>
</organism>
<dbReference type="Proteomes" id="UP000321547">
    <property type="component" value="Unassembled WGS sequence"/>
</dbReference>
<sequence>MDDYLDILRVFEDNVSKLKKRYRWRFDSKSIALVSLEFALSHQPLDLNLFERVSQTLSKKLSPFSTLKQSEQYFIAASLIIKTDDPLAAIDEFLTQQKALIKEGLIKETVSYYLALMLVEKHAPLSCVGTANQLYRRLKHRHGFMLNRTIFPFVFKISVEQQENKRLKDEQAIVEVVESNYDELVKHGFKAGTHLYVMSMVFSLPAFSSHLSHAIQLYKQLANANFIIEPEQYLSFAILSHSSFEKKHVIELEMLVNDLLKRTKIKQDKKLQKQLAMHMLLIDYLPHQTGVNQEVLTLAYELIEVEHMAIMSAVSSSSIGLY</sequence>
<protein>
    <recommendedName>
        <fullName evidence="5">DUF4003 domain-containing protein</fullName>
    </recommendedName>
</protein>
<evidence type="ECO:0000313" key="4">
    <source>
        <dbReference type="Proteomes" id="UP000321547"/>
    </source>
</evidence>
<dbReference type="RefSeq" id="WP_089830898.1">
    <property type="nucleotide sequence ID" value="NZ_BJWI01000006.1"/>
</dbReference>
<dbReference type="AlphaFoldDB" id="A0A1I5NA33"/>
<dbReference type="Proteomes" id="UP000242243">
    <property type="component" value="Unassembled WGS sequence"/>
</dbReference>
<gene>
    <name evidence="1" type="ORF">HHA03_06910</name>
    <name evidence="2" type="ORF">SAMN05421839_10861</name>
</gene>
<dbReference type="InterPro" id="IPR025062">
    <property type="entry name" value="DUF4003"/>
</dbReference>
<name>A0A1I5NA33_9BACI</name>
<dbReference type="EMBL" id="FOXC01000008">
    <property type="protein sequence ID" value="SFP18735.1"/>
    <property type="molecule type" value="Genomic_DNA"/>
</dbReference>
<reference evidence="2 3" key="1">
    <citation type="submission" date="2016-10" db="EMBL/GenBank/DDBJ databases">
        <authorList>
            <person name="de Groot N.N."/>
        </authorList>
    </citation>
    <scope>NUCLEOTIDE SEQUENCE [LARGE SCALE GENOMIC DNA]</scope>
    <source>
        <strain evidence="2 3">DSM 17073</strain>
    </source>
</reference>
<dbReference type="OrthoDB" id="1778393at2"/>
<evidence type="ECO:0000313" key="1">
    <source>
        <dbReference type="EMBL" id="GEM01159.1"/>
    </source>
</evidence>
<keyword evidence="4" id="KW-1185">Reference proteome</keyword>
<dbReference type="EMBL" id="BJWI01000006">
    <property type="protein sequence ID" value="GEM01159.1"/>
    <property type="molecule type" value="Genomic_DNA"/>
</dbReference>